<keyword evidence="1" id="KW-0472">Membrane</keyword>
<protein>
    <submittedName>
        <fullName evidence="2">Uncharacterized protein</fullName>
    </submittedName>
</protein>
<evidence type="ECO:0000313" key="3">
    <source>
        <dbReference type="Proteomes" id="UP000015106"/>
    </source>
</evidence>
<keyword evidence="1" id="KW-1133">Transmembrane helix</keyword>
<evidence type="ECO:0000313" key="2">
    <source>
        <dbReference type="EnsemblPlants" id="TuG1812G0200003718.01.T01.cds469205"/>
    </source>
</evidence>
<dbReference type="Gramene" id="TuG1812G0200003718.01.T01">
    <property type="protein sequence ID" value="TuG1812G0200003718.01.T01.cds469205"/>
    <property type="gene ID" value="TuG1812G0200003718.01"/>
</dbReference>
<sequence length="61" mass="6786">SVGVCGVRALLFVSLTFSGKENWLRVVLSVDSQLAFVAIVFTCLLVCLHFLFQMTCNFIQT</sequence>
<reference evidence="2" key="2">
    <citation type="submission" date="2018-03" db="EMBL/GenBank/DDBJ databases">
        <title>The Triticum urartu genome reveals the dynamic nature of wheat genome evolution.</title>
        <authorList>
            <person name="Ling H."/>
            <person name="Ma B."/>
            <person name="Shi X."/>
            <person name="Liu H."/>
            <person name="Dong L."/>
            <person name="Sun H."/>
            <person name="Cao Y."/>
            <person name="Gao Q."/>
            <person name="Zheng S."/>
            <person name="Li Y."/>
            <person name="Yu Y."/>
            <person name="Du H."/>
            <person name="Qi M."/>
            <person name="Li Y."/>
            <person name="Yu H."/>
            <person name="Cui Y."/>
            <person name="Wang N."/>
            <person name="Chen C."/>
            <person name="Wu H."/>
            <person name="Zhao Y."/>
            <person name="Zhang J."/>
            <person name="Li Y."/>
            <person name="Zhou W."/>
            <person name="Zhang B."/>
            <person name="Hu W."/>
            <person name="Eijk M."/>
            <person name="Tang J."/>
            <person name="Witsenboer H."/>
            <person name="Zhao S."/>
            <person name="Li Z."/>
            <person name="Zhang A."/>
            <person name="Wang D."/>
            <person name="Liang C."/>
        </authorList>
    </citation>
    <scope>NUCLEOTIDE SEQUENCE [LARGE SCALE GENOMIC DNA]</scope>
    <source>
        <strain evidence="2">cv. G1812</strain>
    </source>
</reference>
<evidence type="ECO:0000256" key="1">
    <source>
        <dbReference type="SAM" id="Phobius"/>
    </source>
</evidence>
<keyword evidence="1" id="KW-0812">Transmembrane</keyword>
<reference evidence="3" key="1">
    <citation type="journal article" date="2013" name="Nature">
        <title>Draft genome of the wheat A-genome progenitor Triticum urartu.</title>
        <authorList>
            <person name="Ling H.Q."/>
            <person name="Zhao S."/>
            <person name="Liu D."/>
            <person name="Wang J."/>
            <person name="Sun H."/>
            <person name="Zhang C."/>
            <person name="Fan H."/>
            <person name="Li D."/>
            <person name="Dong L."/>
            <person name="Tao Y."/>
            <person name="Gao C."/>
            <person name="Wu H."/>
            <person name="Li Y."/>
            <person name="Cui Y."/>
            <person name="Guo X."/>
            <person name="Zheng S."/>
            <person name="Wang B."/>
            <person name="Yu K."/>
            <person name="Liang Q."/>
            <person name="Yang W."/>
            <person name="Lou X."/>
            <person name="Chen J."/>
            <person name="Feng M."/>
            <person name="Jian J."/>
            <person name="Zhang X."/>
            <person name="Luo G."/>
            <person name="Jiang Y."/>
            <person name="Liu J."/>
            <person name="Wang Z."/>
            <person name="Sha Y."/>
            <person name="Zhang B."/>
            <person name="Wu H."/>
            <person name="Tang D."/>
            <person name="Shen Q."/>
            <person name="Xue P."/>
            <person name="Zou S."/>
            <person name="Wang X."/>
            <person name="Liu X."/>
            <person name="Wang F."/>
            <person name="Yang Y."/>
            <person name="An X."/>
            <person name="Dong Z."/>
            <person name="Zhang K."/>
            <person name="Zhang X."/>
            <person name="Luo M.C."/>
            <person name="Dvorak J."/>
            <person name="Tong Y."/>
            <person name="Wang J."/>
            <person name="Yang H."/>
            <person name="Li Z."/>
            <person name="Wang D."/>
            <person name="Zhang A."/>
            <person name="Wang J."/>
        </authorList>
    </citation>
    <scope>NUCLEOTIDE SEQUENCE</scope>
    <source>
        <strain evidence="3">cv. G1812</strain>
    </source>
</reference>
<feature type="transmembrane region" description="Helical" evidence="1">
    <location>
        <begin position="34"/>
        <end position="52"/>
    </location>
</feature>
<name>A0A8R7TJF4_TRIUA</name>
<keyword evidence="3" id="KW-1185">Reference proteome</keyword>
<accession>A0A8R7TJF4</accession>
<reference evidence="2" key="3">
    <citation type="submission" date="2022-06" db="UniProtKB">
        <authorList>
            <consortium name="EnsemblPlants"/>
        </authorList>
    </citation>
    <scope>IDENTIFICATION</scope>
</reference>
<dbReference type="Proteomes" id="UP000015106">
    <property type="component" value="Chromosome 2"/>
</dbReference>
<dbReference type="EnsemblPlants" id="TuG1812G0200003718.01.T01">
    <property type="protein sequence ID" value="TuG1812G0200003718.01.T01.cds469205"/>
    <property type="gene ID" value="TuG1812G0200003718.01"/>
</dbReference>
<dbReference type="AlphaFoldDB" id="A0A8R7TJF4"/>
<proteinExistence type="predicted"/>
<organism evidence="2 3">
    <name type="scientific">Triticum urartu</name>
    <name type="common">Red wild einkorn</name>
    <name type="synonym">Crithodium urartu</name>
    <dbReference type="NCBI Taxonomy" id="4572"/>
    <lineage>
        <taxon>Eukaryota</taxon>
        <taxon>Viridiplantae</taxon>
        <taxon>Streptophyta</taxon>
        <taxon>Embryophyta</taxon>
        <taxon>Tracheophyta</taxon>
        <taxon>Spermatophyta</taxon>
        <taxon>Magnoliopsida</taxon>
        <taxon>Liliopsida</taxon>
        <taxon>Poales</taxon>
        <taxon>Poaceae</taxon>
        <taxon>BOP clade</taxon>
        <taxon>Pooideae</taxon>
        <taxon>Triticodae</taxon>
        <taxon>Triticeae</taxon>
        <taxon>Triticinae</taxon>
        <taxon>Triticum</taxon>
    </lineage>
</organism>